<accession>A0AAD3RRX9</accession>
<keyword evidence="4" id="KW-1185">Reference proteome</keyword>
<evidence type="ECO:0000256" key="1">
    <source>
        <dbReference type="SAM" id="MobiDB-lite"/>
    </source>
</evidence>
<organism evidence="3 4">
    <name type="scientific">Cryptomeria japonica</name>
    <name type="common">Japanese cedar</name>
    <name type="synonym">Cupressus japonica</name>
    <dbReference type="NCBI Taxonomy" id="3369"/>
    <lineage>
        <taxon>Eukaryota</taxon>
        <taxon>Viridiplantae</taxon>
        <taxon>Streptophyta</taxon>
        <taxon>Embryophyta</taxon>
        <taxon>Tracheophyta</taxon>
        <taxon>Spermatophyta</taxon>
        <taxon>Pinopsida</taxon>
        <taxon>Pinidae</taxon>
        <taxon>Conifers II</taxon>
        <taxon>Cupressales</taxon>
        <taxon>Cupressaceae</taxon>
        <taxon>Cryptomeria</taxon>
    </lineage>
</organism>
<sequence>MSATEPFTVDSTNPETRSDTPETHDDTKPYTNSSCPHVIVNVINVIARATRSIARLGLLEIRIDLILLSLRLRLRIASRHRWNNDKKPATVPAALVNVATGLLVHNPPRPDCVETAIDPEKPYPDRRDLWLASKTSNTSDSPA</sequence>
<comment type="caution">
    <text evidence="3">The sequence shown here is derived from an EMBL/GenBank/DDBJ whole genome shotgun (WGS) entry which is preliminary data.</text>
</comment>
<feature type="compositionally biased region" description="Basic and acidic residues" evidence="1">
    <location>
        <begin position="118"/>
        <end position="129"/>
    </location>
</feature>
<feature type="compositionally biased region" description="Basic and acidic residues" evidence="1">
    <location>
        <begin position="16"/>
        <end position="28"/>
    </location>
</feature>
<feature type="region of interest" description="Disordered" evidence="1">
    <location>
        <begin position="1"/>
        <end position="31"/>
    </location>
</feature>
<evidence type="ECO:0000313" key="3">
    <source>
        <dbReference type="EMBL" id="GLJ59545.1"/>
    </source>
</evidence>
<protein>
    <submittedName>
        <fullName evidence="3">Uncharacterized protein</fullName>
    </submittedName>
</protein>
<evidence type="ECO:0000313" key="4">
    <source>
        <dbReference type="Proteomes" id="UP001234787"/>
    </source>
</evidence>
<feature type="region of interest" description="Disordered" evidence="1">
    <location>
        <begin position="116"/>
        <end position="143"/>
    </location>
</feature>
<dbReference type="EMBL" id="BSEH01001039">
    <property type="protein sequence ID" value="GLJ59545.1"/>
    <property type="molecule type" value="Genomic_DNA"/>
</dbReference>
<reference evidence="3" key="1">
    <citation type="submission" date="2022-12" db="EMBL/GenBank/DDBJ databases">
        <title>Chromosome-Level Genome Assembly of Japanese Cedar (Cryptomeriajaponica D. Don).</title>
        <authorList>
            <person name="Fujino T."/>
            <person name="Yamaguchi K."/>
            <person name="Yokoyama T."/>
            <person name="Hamanaka T."/>
            <person name="Harazono Y."/>
            <person name="Kamada H."/>
            <person name="Kobayashi W."/>
            <person name="Ujino-Ihara T."/>
            <person name="Uchiyama K."/>
            <person name="Matsumoto A."/>
            <person name="Izuno A."/>
            <person name="Tsumura Y."/>
            <person name="Toyoda A."/>
            <person name="Shigenobu S."/>
            <person name="Moriguchi Y."/>
            <person name="Ueno S."/>
            <person name="Kasahara M."/>
        </authorList>
    </citation>
    <scope>NUCLEOTIDE SEQUENCE</scope>
</reference>
<feature type="compositionally biased region" description="Polar residues" evidence="1">
    <location>
        <begin position="1"/>
        <end position="15"/>
    </location>
</feature>
<dbReference type="Proteomes" id="UP001234787">
    <property type="component" value="Unassembled WGS sequence"/>
</dbReference>
<evidence type="ECO:0000313" key="2">
    <source>
        <dbReference type="EMBL" id="GLJ59370.1"/>
    </source>
</evidence>
<gene>
    <name evidence="2" type="ORF">SUGI_1505370</name>
    <name evidence="3" type="ORF">SUGI_1513550</name>
</gene>
<dbReference type="AlphaFoldDB" id="A0AAD3RRX9"/>
<proteinExistence type="predicted"/>
<feature type="compositionally biased region" description="Polar residues" evidence="1">
    <location>
        <begin position="133"/>
        <end position="143"/>
    </location>
</feature>
<name>A0AAD3RRX9_CRYJA</name>
<dbReference type="EMBL" id="BSEH01000864">
    <property type="protein sequence ID" value="GLJ59370.1"/>
    <property type="molecule type" value="Genomic_DNA"/>
</dbReference>